<dbReference type="SUPFAM" id="SSF53720">
    <property type="entry name" value="ALDH-like"/>
    <property type="match status" value="2"/>
</dbReference>
<dbReference type="InterPro" id="IPR016161">
    <property type="entry name" value="Ald_DH/histidinol_DH"/>
</dbReference>
<dbReference type="InterPro" id="IPR016163">
    <property type="entry name" value="Ald_DH_C"/>
</dbReference>
<evidence type="ECO:0000313" key="3">
    <source>
        <dbReference type="EMBL" id="KZS14509.1"/>
    </source>
</evidence>
<dbReference type="Pfam" id="PF00171">
    <property type="entry name" value="Aldedh"/>
    <property type="match status" value="1"/>
</dbReference>
<dbReference type="EMBL" id="LRGB01000944">
    <property type="protein sequence ID" value="KZS14509.1"/>
    <property type="molecule type" value="Genomic_DNA"/>
</dbReference>
<protein>
    <submittedName>
        <fullName evidence="3">Uncharacterized protein</fullName>
    </submittedName>
</protein>
<dbReference type="STRING" id="35525.A0A0P5X9J2"/>
<evidence type="ECO:0000256" key="2">
    <source>
        <dbReference type="ARBA" id="ARBA00023027"/>
    </source>
</evidence>
<name>A0A0P5X9J2_9CRUS</name>
<dbReference type="GO" id="GO:0016620">
    <property type="term" value="F:oxidoreductase activity, acting on the aldehyde or oxo group of donors, NAD or NADP as acceptor"/>
    <property type="evidence" value="ECO:0007669"/>
    <property type="project" value="InterPro"/>
</dbReference>
<reference evidence="3 4" key="1">
    <citation type="submission" date="2016-03" db="EMBL/GenBank/DDBJ databases">
        <title>EvidentialGene: Evidence-directed Construction of Genes on Genomes.</title>
        <authorList>
            <person name="Gilbert D.G."/>
            <person name="Choi J.-H."/>
            <person name="Mockaitis K."/>
            <person name="Colbourne J."/>
            <person name="Pfrender M."/>
        </authorList>
    </citation>
    <scope>NUCLEOTIDE SEQUENCE [LARGE SCALE GENOMIC DNA]</scope>
    <source>
        <strain evidence="3 4">Xinb3</strain>
        <tissue evidence="3">Complete organism</tissue>
    </source>
</reference>
<keyword evidence="2" id="KW-0520">NAD</keyword>
<dbReference type="PANTHER" id="PTHR43720">
    <property type="entry name" value="2-AMINOMUCONIC SEMIALDEHYDE DEHYDROGENASE"/>
    <property type="match status" value="1"/>
</dbReference>
<dbReference type="OrthoDB" id="6335177at2759"/>
<keyword evidence="4" id="KW-1185">Reference proteome</keyword>
<evidence type="ECO:0000313" key="4">
    <source>
        <dbReference type="Proteomes" id="UP000076858"/>
    </source>
</evidence>
<proteinExistence type="inferred from homology"/>
<sequence>MVNILEAVKGAILDYGTASMETDLILKDWIATSPLQVPASHGEGTKWGKFLMIGSVHKELANDIAILKSVEGDFEKFVEALRPRSQEEWTCTKWLEISRHMAEAGKLLNQAENQRLLGLALSTTFGKPLRYCIQYELAPAASYWNYYADQLDSCSPTQMRNNIAVVVVGSTNPVLAVSRAIAPLVAKGMSIILVAENDQAAMPCLLIGELLNKAGLKCSVYAGSHERLKEITAVDDIDVIICGSYDQAVILRNGSSNLKLDLDGKKAVVVMESGDCDAAVDAALTALKTSSYMSPGFYLVVQDSMLEEVDWRLKERFNASRTGELLDKTIDFTVDSRFPCQSKVTEYLQTTKLDILTVGNARVVFDAQPSMPLTQWEKLGQTLLVFSYRSAAELLTLLGNFSGLSEISLWCEQQSVALHIVNQIQVPRIWVNGFASYEPGFDHLLPIKESKREKFTFVEGGKANTSLYPILDGLRSAQRSWASQGNRNVLITKFLKQLLVQESFSTKTDLLLELITASSRDVGKIAVSSAKRGVVFELTDPVGLIAVIASDGDRLDLLVRIITLALLKGNALMLCNVQNTVAQTLVKIAKDVGLPNVILTCTLNDDNNRALLNHHGVRMLVLCGDVSLPSQPGDHVKKILEVDTKCNWTADHFVVHKWVWMATGEGLAN</sequence>
<accession>A0A0P5X9J2</accession>
<dbReference type="InterPro" id="IPR015590">
    <property type="entry name" value="Aldehyde_DH_dom"/>
</dbReference>
<dbReference type="InterPro" id="IPR016162">
    <property type="entry name" value="Ald_DH_N"/>
</dbReference>
<gene>
    <name evidence="3" type="ORF">APZ42_019851</name>
</gene>
<dbReference type="Gene3D" id="3.40.309.10">
    <property type="entry name" value="Aldehyde Dehydrogenase, Chain A, domain 2"/>
    <property type="match status" value="1"/>
</dbReference>
<organism evidence="3 4">
    <name type="scientific">Daphnia magna</name>
    <dbReference type="NCBI Taxonomy" id="35525"/>
    <lineage>
        <taxon>Eukaryota</taxon>
        <taxon>Metazoa</taxon>
        <taxon>Ecdysozoa</taxon>
        <taxon>Arthropoda</taxon>
        <taxon>Crustacea</taxon>
        <taxon>Branchiopoda</taxon>
        <taxon>Diplostraca</taxon>
        <taxon>Cladocera</taxon>
        <taxon>Anomopoda</taxon>
        <taxon>Daphniidae</taxon>
        <taxon>Daphnia</taxon>
    </lineage>
</organism>
<evidence type="ECO:0000256" key="1">
    <source>
        <dbReference type="ARBA" id="ARBA00009986"/>
    </source>
</evidence>
<dbReference type="PANTHER" id="PTHR43720:SF2">
    <property type="entry name" value="2-AMINOMUCONIC SEMIALDEHYDE DEHYDROGENASE"/>
    <property type="match status" value="1"/>
</dbReference>
<dbReference type="Proteomes" id="UP000076858">
    <property type="component" value="Unassembled WGS sequence"/>
</dbReference>
<dbReference type="Gene3D" id="3.40.605.10">
    <property type="entry name" value="Aldehyde Dehydrogenase, Chain A, domain 1"/>
    <property type="match status" value="2"/>
</dbReference>
<dbReference type="AlphaFoldDB" id="A0A0P5X9J2"/>
<comment type="caution">
    <text evidence="3">The sequence shown here is derived from an EMBL/GenBank/DDBJ whole genome shotgun (WGS) entry which is preliminary data.</text>
</comment>
<comment type="similarity">
    <text evidence="1">Belongs to the aldehyde dehydrogenase family.</text>
</comment>